<dbReference type="EMBL" id="MN739542">
    <property type="protein sequence ID" value="QHT12249.1"/>
    <property type="molecule type" value="Genomic_DNA"/>
</dbReference>
<organism evidence="1">
    <name type="scientific">viral metagenome</name>
    <dbReference type="NCBI Taxonomy" id="1070528"/>
    <lineage>
        <taxon>unclassified sequences</taxon>
        <taxon>metagenomes</taxon>
        <taxon>organismal metagenomes</taxon>
    </lineage>
</organism>
<dbReference type="AlphaFoldDB" id="A0A6C0D8I4"/>
<name>A0A6C0D8I4_9ZZZZ</name>
<accession>A0A6C0D8I4</accession>
<protein>
    <submittedName>
        <fullName evidence="1">Uncharacterized protein</fullName>
    </submittedName>
</protein>
<evidence type="ECO:0000313" key="1">
    <source>
        <dbReference type="EMBL" id="QHT12249.1"/>
    </source>
</evidence>
<reference evidence="1" key="1">
    <citation type="journal article" date="2020" name="Nature">
        <title>Giant virus diversity and host interactions through global metagenomics.</title>
        <authorList>
            <person name="Schulz F."/>
            <person name="Roux S."/>
            <person name="Paez-Espino D."/>
            <person name="Jungbluth S."/>
            <person name="Walsh D.A."/>
            <person name="Denef V.J."/>
            <person name="McMahon K.D."/>
            <person name="Konstantinidis K.T."/>
            <person name="Eloe-Fadrosh E.A."/>
            <person name="Kyrpides N.C."/>
            <person name="Woyke T."/>
        </authorList>
    </citation>
    <scope>NUCLEOTIDE SEQUENCE</scope>
    <source>
        <strain evidence="1">GVMAG-M-3300023174-129</strain>
    </source>
</reference>
<proteinExistence type="predicted"/>
<sequence length="135" mass="16572">MEQQQKDDQIIKEFRRIIQTIKKNVLNKLSYESNDLNTINKIVKRFIQFYIILKPVIYDNKSIETIPIEELKDLFYETLEEYNRSPYYQNKLEYYLKRDFIDFPLSLDEEQIDSFDIVEHYEEPRIVENNTMLTE</sequence>